<feature type="compositionally biased region" description="Acidic residues" evidence="1">
    <location>
        <begin position="30"/>
        <end position="42"/>
    </location>
</feature>
<feature type="compositionally biased region" description="Low complexity" evidence="1">
    <location>
        <begin position="123"/>
        <end position="133"/>
    </location>
</feature>
<keyword evidence="4" id="KW-1185">Reference proteome</keyword>
<protein>
    <recommendedName>
        <fullName evidence="2">SUZ domain-containing protein</fullName>
    </recommendedName>
</protein>
<feature type="compositionally biased region" description="Basic and acidic residues" evidence="1">
    <location>
        <begin position="106"/>
        <end position="122"/>
    </location>
</feature>
<dbReference type="PROSITE" id="PS51673">
    <property type="entry name" value="SUZ"/>
    <property type="match status" value="1"/>
</dbReference>
<evidence type="ECO:0000256" key="1">
    <source>
        <dbReference type="SAM" id="MobiDB-lite"/>
    </source>
</evidence>
<evidence type="ECO:0000313" key="4">
    <source>
        <dbReference type="Proteomes" id="UP001218218"/>
    </source>
</evidence>
<organism evidence="3 4">
    <name type="scientific">Mycena albidolilacea</name>
    <dbReference type="NCBI Taxonomy" id="1033008"/>
    <lineage>
        <taxon>Eukaryota</taxon>
        <taxon>Fungi</taxon>
        <taxon>Dikarya</taxon>
        <taxon>Basidiomycota</taxon>
        <taxon>Agaricomycotina</taxon>
        <taxon>Agaricomycetes</taxon>
        <taxon>Agaricomycetidae</taxon>
        <taxon>Agaricales</taxon>
        <taxon>Marasmiineae</taxon>
        <taxon>Mycenaceae</taxon>
        <taxon>Mycena</taxon>
    </lineage>
</organism>
<evidence type="ECO:0000259" key="2">
    <source>
        <dbReference type="PROSITE" id="PS51673"/>
    </source>
</evidence>
<accession>A0AAD7EHK0</accession>
<sequence>MCAAADWDQAAPSTSSRRPPVPKTVVPVSDDWEDDEELEEEDNQRVWADANSRAPMPSLIISGSSTTSSAAAPPPPAAFQPAMRILKRPSNAGPAAAPPPVAAGETLKEREARYQAARERIFGSDSDGGASSPGDKKDKKAGGVVRNPRGPAAPLDAETPPKGFTVRRSGNPPPSPNPQRGSDVKPAPSS</sequence>
<dbReference type="EMBL" id="JARIHO010000045">
    <property type="protein sequence ID" value="KAJ7323811.1"/>
    <property type="molecule type" value="Genomic_DNA"/>
</dbReference>
<proteinExistence type="predicted"/>
<comment type="caution">
    <text evidence="3">The sequence shown here is derived from an EMBL/GenBank/DDBJ whole genome shotgun (WGS) entry which is preliminary data.</text>
</comment>
<dbReference type="Pfam" id="PF12752">
    <property type="entry name" value="SUZ"/>
    <property type="match status" value="1"/>
</dbReference>
<evidence type="ECO:0000313" key="3">
    <source>
        <dbReference type="EMBL" id="KAJ7323811.1"/>
    </source>
</evidence>
<feature type="domain" description="SUZ" evidence="2">
    <location>
        <begin position="55"/>
        <end position="126"/>
    </location>
</feature>
<feature type="region of interest" description="Disordered" evidence="1">
    <location>
        <begin position="1"/>
        <end position="190"/>
    </location>
</feature>
<dbReference type="Proteomes" id="UP001218218">
    <property type="component" value="Unassembled WGS sequence"/>
</dbReference>
<feature type="compositionally biased region" description="Low complexity" evidence="1">
    <location>
        <begin position="57"/>
        <end position="71"/>
    </location>
</feature>
<dbReference type="AlphaFoldDB" id="A0AAD7EHK0"/>
<name>A0AAD7EHK0_9AGAR</name>
<reference evidence="3" key="1">
    <citation type="submission" date="2023-03" db="EMBL/GenBank/DDBJ databases">
        <title>Massive genome expansion in bonnet fungi (Mycena s.s.) driven by repeated elements and novel gene families across ecological guilds.</title>
        <authorList>
            <consortium name="Lawrence Berkeley National Laboratory"/>
            <person name="Harder C.B."/>
            <person name="Miyauchi S."/>
            <person name="Viragh M."/>
            <person name="Kuo A."/>
            <person name="Thoen E."/>
            <person name="Andreopoulos B."/>
            <person name="Lu D."/>
            <person name="Skrede I."/>
            <person name="Drula E."/>
            <person name="Henrissat B."/>
            <person name="Morin E."/>
            <person name="Kohler A."/>
            <person name="Barry K."/>
            <person name="LaButti K."/>
            <person name="Morin E."/>
            <person name="Salamov A."/>
            <person name="Lipzen A."/>
            <person name="Mereny Z."/>
            <person name="Hegedus B."/>
            <person name="Baldrian P."/>
            <person name="Stursova M."/>
            <person name="Weitz H."/>
            <person name="Taylor A."/>
            <person name="Grigoriev I.V."/>
            <person name="Nagy L.G."/>
            <person name="Martin F."/>
            <person name="Kauserud H."/>
        </authorList>
    </citation>
    <scope>NUCLEOTIDE SEQUENCE</scope>
    <source>
        <strain evidence="3">CBHHK002</strain>
    </source>
</reference>
<gene>
    <name evidence="3" type="ORF">DFH08DRAFT_886968</name>
</gene>
<dbReference type="InterPro" id="IPR024771">
    <property type="entry name" value="SUZ"/>
</dbReference>